<organism evidence="2 3">
    <name type="scientific">Gnomoniopsis smithogilvyi</name>
    <dbReference type="NCBI Taxonomy" id="1191159"/>
    <lineage>
        <taxon>Eukaryota</taxon>
        <taxon>Fungi</taxon>
        <taxon>Dikarya</taxon>
        <taxon>Ascomycota</taxon>
        <taxon>Pezizomycotina</taxon>
        <taxon>Sordariomycetes</taxon>
        <taxon>Sordariomycetidae</taxon>
        <taxon>Diaporthales</taxon>
        <taxon>Gnomoniaceae</taxon>
        <taxon>Gnomoniopsis</taxon>
    </lineage>
</organism>
<dbReference type="EMBL" id="JAPEVB010000002">
    <property type="protein sequence ID" value="KAJ4393149.1"/>
    <property type="molecule type" value="Genomic_DNA"/>
</dbReference>
<feature type="compositionally biased region" description="Polar residues" evidence="1">
    <location>
        <begin position="153"/>
        <end position="169"/>
    </location>
</feature>
<evidence type="ECO:0000256" key="1">
    <source>
        <dbReference type="SAM" id="MobiDB-lite"/>
    </source>
</evidence>
<accession>A0A9W9CZ24</accession>
<evidence type="ECO:0000313" key="2">
    <source>
        <dbReference type="EMBL" id="KAJ4393149.1"/>
    </source>
</evidence>
<proteinExistence type="predicted"/>
<feature type="compositionally biased region" description="Low complexity" evidence="1">
    <location>
        <begin position="105"/>
        <end position="129"/>
    </location>
</feature>
<keyword evidence="3" id="KW-1185">Reference proteome</keyword>
<feature type="compositionally biased region" description="Acidic residues" evidence="1">
    <location>
        <begin position="1076"/>
        <end position="1085"/>
    </location>
</feature>
<sequence length="1135" mass="128899">MENNNQIDEVPNPNGRPPVRAHEDPDAGTETQLSMDDVAGIGAEAEGGQTTTNLPDRPGPISTQRLTPEPEVDVRTPGSQTIPGPAGTPIEQVPAPDGPPDDIYPTPFTGPFTGPRFTGSSRSGSPRSPTRTRRQGTQNRAPSNNLPPPRVPQQFTGRSTQPLQPNLSDMQRPHTWRDQRQPPVGARLLQILNWVNDEDIDRRRDWARELDEAEAWVQEQLDKRDENGLGDDTITLLRQAEAAMNTHRRYERYHYRTFMNLRIPDPDQLPKYAPRLPYISGNPIELGIVGPKSKTARVLPQLPDVPRPWRAVNDMWLTEREAAVNLEPPLPEAREAGLLGLALHEERLWAPQNGQPPQTVDNNLLLAENNSFESVVDNTDENAFTRGWIDWSENSVEPEEARVLMDGTQLLSTTRDFALERGARRAGLQIALRQFHSSENHLIANNGRMLVLPGGTKADAVIDLEEVMRKAGIGNGRPIALTELPANQMQRIDGKTDPQGFNANMAQYWSKSHEAMPAARRLAIDRAFRRSPDGAFYAHPRDETRPLPPKSVFGPFVWRGVTAKVQLRQDCLRQMRGLKKLFDREKRIAPRQLLTDMEVAYRRGLNLEEAPRELLQLVDGRDSVPGPLLDNDSDFDQKPRYLDQVELEWLRFLLNHSMTEGMTSAALPRTAVFLNFAQRLERIFNDPGDDLFPDTETSVSIENLIAHMAKMKGPVAKTTFYVYDVKMFLERLAFQGRCRYAEDWRTYGRVQRPVLKYFPENLIVWKPRDDASADADNFPEDMRPETPRFEDLQTWHDVVHQSPPETLHASVRNFLLCLAYRWGHGTRRLEAQETQWKTAPPLPLPRVNTTLGRLSNRFELHMGNGQDRAEARPVVDDMVILWRRTLNKGEEHPPEGTTAIKEIRKGVIHEIVRADNLLYPGRSTNYLQSDAPKTRESIWDWAKPEVRGISKKFFSLNRWPVQLQTVETQQRIKDDVDVDPDLLWNPIIEDPTPWTYYRPKARTYGEDRSRFRTGDRFFPIGDSARQREVVKNQVMAMVGSAMGILPEDSAPEDGIFSKLKSMLGFGKKRPRALPDNPDDDDDDDDVMHRHKLPRVDLSLAPSSIDLVAEPDTATSTHEDATEFAGMPSDEVPTEY</sequence>
<name>A0A9W9CZ24_9PEZI</name>
<feature type="region of interest" description="Disordered" evidence="1">
    <location>
        <begin position="1"/>
        <end position="179"/>
    </location>
</feature>
<feature type="region of interest" description="Disordered" evidence="1">
    <location>
        <begin position="1067"/>
        <end position="1135"/>
    </location>
</feature>
<evidence type="ECO:0000313" key="3">
    <source>
        <dbReference type="Proteomes" id="UP001140453"/>
    </source>
</evidence>
<comment type="caution">
    <text evidence="2">The sequence shown here is derived from an EMBL/GenBank/DDBJ whole genome shotgun (WGS) entry which is preliminary data.</text>
</comment>
<dbReference type="OrthoDB" id="5422628at2759"/>
<gene>
    <name evidence="2" type="ORF">N0V93_002356</name>
</gene>
<dbReference type="AlphaFoldDB" id="A0A9W9CZ24"/>
<dbReference type="Proteomes" id="UP001140453">
    <property type="component" value="Unassembled WGS sequence"/>
</dbReference>
<reference evidence="2" key="1">
    <citation type="submission" date="2022-10" db="EMBL/GenBank/DDBJ databases">
        <title>Tapping the CABI collections for fungal endophytes: first genome assemblies for Collariella, Neodidymelliopsis, Ascochyta clinopodiicola, Didymella pomorum, Didymosphaeria variabile, Neocosmospora piperis and Neocucurbitaria cava.</title>
        <authorList>
            <person name="Hill R."/>
        </authorList>
    </citation>
    <scope>NUCLEOTIDE SEQUENCE</scope>
    <source>
        <strain evidence="2">IMI 355082</strain>
    </source>
</reference>
<protein>
    <submittedName>
        <fullName evidence="2">Uncharacterized protein</fullName>
    </submittedName>
</protein>